<dbReference type="PANTHER" id="PTHR11360:SF250">
    <property type="entry name" value="MFS-TYPE TRANSPORTER AFUA_1G00970"/>
    <property type="match status" value="1"/>
</dbReference>
<feature type="transmembrane region" description="Helical" evidence="3">
    <location>
        <begin position="269"/>
        <end position="289"/>
    </location>
</feature>
<organism evidence="5 6">
    <name type="scientific">Akanthomyces muscarius</name>
    <name type="common">Entomopathogenic fungus</name>
    <name type="synonym">Lecanicillium muscarium</name>
    <dbReference type="NCBI Taxonomy" id="2231603"/>
    <lineage>
        <taxon>Eukaryota</taxon>
        <taxon>Fungi</taxon>
        <taxon>Dikarya</taxon>
        <taxon>Ascomycota</taxon>
        <taxon>Pezizomycotina</taxon>
        <taxon>Sordariomycetes</taxon>
        <taxon>Hypocreomycetidae</taxon>
        <taxon>Hypocreales</taxon>
        <taxon>Cordycipitaceae</taxon>
        <taxon>Akanthomyces</taxon>
    </lineage>
</organism>
<feature type="transmembrane region" description="Helical" evidence="3">
    <location>
        <begin position="93"/>
        <end position="116"/>
    </location>
</feature>
<keyword evidence="3" id="KW-0472">Membrane</keyword>
<sequence length="390" mass="41677">MKPSVASLPESDKDEKKEFGLHGTLTLVGAFAGFFCTVGFFNSFGLFESYYQSHQLADESQSTISWLAAVSTFLLYSGSIVCGSLLDAFGPMVMIYLGAFGTVLCPMMLSLCGRFWEFMLAQGVLFGISMALTYTPVLGVIGQHIKRSRAAAMGVVIAGSSLGGVIWPIMLQKLIYNPHVGFAWALRIVGFMMLPLLGLTCVLPEALLTCLAFFVIYFGMFTPLFFTASFASTKGFSEDLSFYTISIMNAASLFGRVAPGFLADSYGRFNICIVMTISSGVAAYCWNTVTSVAGLVIFSLAYGFFSGAILSLQQACAAQISTPLTMGRMMGVVMASASLSGLAGIPVGGQLSEKYGYQALSMYAGTSLILGGVLLAAARFKQQRSLWSVI</sequence>
<dbReference type="RefSeq" id="XP_056056079.1">
    <property type="nucleotide sequence ID" value="XM_056199209.1"/>
</dbReference>
<keyword evidence="6" id="KW-1185">Reference proteome</keyword>
<feature type="transmembrane region" description="Helical" evidence="3">
    <location>
        <begin position="329"/>
        <end position="349"/>
    </location>
</feature>
<feature type="transmembrane region" description="Helical" evidence="3">
    <location>
        <begin position="182"/>
        <end position="199"/>
    </location>
</feature>
<gene>
    <name evidence="5" type="ORF">LMH87_001175</name>
</gene>
<dbReference type="InterPro" id="IPR050327">
    <property type="entry name" value="Proton-linked_MCT"/>
</dbReference>
<feature type="transmembrane region" description="Helical" evidence="3">
    <location>
        <begin position="150"/>
        <end position="170"/>
    </location>
</feature>
<dbReference type="EMBL" id="JAJHUN010000007">
    <property type="protein sequence ID" value="KAJ4155955.1"/>
    <property type="molecule type" value="Genomic_DNA"/>
</dbReference>
<dbReference type="SUPFAM" id="SSF103473">
    <property type="entry name" value="MFS general substrate transporter"/>
    <property type="match status" value="1"/>
</dbReference>
<dbReference type="InterPro" id="IPR020846">
    <property type="entry name" value="MFS_dom"/>
</dbReference>
<feature type="domain" description="Major facilitator superfamily (MFS) profile" evidence="4">
    <location>
        <begin position="205"/>
        <end position="390"/>
    </location>
</feature>
<feature type="transmembrane region" description="Helical" evidence="3">
    <location>
        <begin position="21"/>
        <end position="44"/>
    </location>
</feature>
<dbReference type="PANTHER" id="PTHR11360">
    <property type="entry name" value="MONOCARBOXYLATE TRANSPORTER"/>
    <property type="match status" value="1"/>
</dbReference>
<accession>A0A9W8QIU4</accession>
<feature type="transmembrane region" description="Helical" evidence="3">
    <location>
        <begin position="206"/>
        <end position="228"/>
    </location>
</feature>
<dbReference type="Pfam" id="PF07690">
    <property type="entry name" value="MFS_1"/>
    <property type="match status" value="2"/>
</dbReference>
<proteinExistence type="inferred from homology"/>
<evidence type="ECO:0000256" key="1">
    <source>
        <dbReference type="ARBA" id="ARBA00004141"/>
    </source>
</evidence>
<dbReference type="InterPro" id="IPR011701">
    <property type="entry name" value="MFS"/>
</dbReference>
<feature type="transmembrane region" description="Helical" evidence="3">
    <location>
        <begin position="355"/>
        <end position="378"/>
    </location>
</feature>
<dbReference type="PROSITE" id="PS50850">
    <property type="entry name" value="MFS"/>
    <property type="match status" value="1"/>
</dbReference>
<reference evidence="5" key="1">
    <citation type="journal article" date="2023" name="Access Microbiol">
        <title>De-novo genome assembly for Akanthomyces muscarius, a biocontrol agent of insect agricultural pests.</title>
        <authorList>
            <person name="Erdos Z."/>
            <person name="Studholme D.J."/>
            <person name="Raymond B."/>
            <person name="Sharma M."/>
        </authorList>
    </citation>
    <scope>NUCLEOTIDE SEQUENCE</scope>
    <source>
        <strain evidence="5">Ve6</strain>
    </source>
</reference>
<comment type="caution">
    <text evidence="5">The sequence shown here is derived from an EMBL/GenBank/DDBJ whole genome shotgun (WGS) entry which is preliminary data.</text>
</comment>
<dbReference type="Proteomes" id="UP001144673">
    <property type="component" value="Chromosome 6"/>
</dbReference>
<feature type="transmembrane region" description="Helical" evidence="3">
    <location>
        <begin position="64"/>
        <end position="86"/>
    </location>
</feature>
<dbReference type="InterPro" id="IPR036259">
    <property type="entry name" value="MFS_trans_sf"/>
</dbReference>
<keyword evidence="3" id="KW-0812">Transmembrane</keyword>
<dbReference type="AlphaFoldDB" id="A0A9W8QIU4"/>
<feature type="transmembrane region" description="Helical" evidence="3">
    <location>
        <begin position="295"/>
        <end position="317"/>
    </location>
</feature>
<keyword evidence="3" id="KW-1133">Transmembrane helix</keyword>
<evidence type="ECO:0000256" key="2">
    <source>
        <dbReference type="ARBA" id="ARBA00006727"/>
    </source>
</evidence>
<evidence type="ECO:0000313" key="6">
    <source>
        <dbReference type="Proteomes" id="UP001144673"/>
    </source>
</evidence>
<protein>
    <recommendedName>
        <fullName evidence="4">Major facilitator superfamily (MFS) profile domain-containing protein</fullName>
    </recommendedName>
</protein>
<evidence type="ECO:0000259" key="4">
    <source>
        <dbReference type="PROSITE" id="PS50850"/>
    </source>
</evidence>
<feature type="transmembrane region" description="Helical" evidence="3">
    <location>
        <begin position="122"/>
        <end position="141"/>
    </location>
</feature>
<feature type="transmembrane region" description="Helical" evidence="3">
    <location>
        <begin position="240"/>
        <end position="257"/>
    </location>
</feature>
<dbReference type="GO" id="GO:0016020">
    <property type="term" value="C:membrane"/>
    <property type="evidence" value="ECO:0007669"/>
    <property type="project" value="UniProtKB-SubCell"/>
</dbReference>
<dbReference type="KEGG" id="amus:LMH87_001175"/>
<dbReference type="GeneID" id="80888334"/>
<name>A0A9W8QIU4_AKAMU</name>
<evidence type="ECO:0000256" key="3">
    <source>
        <dbReference type="SAM" id="Phobius"/>
    </source>
</evidence>
<evidence type="ECO:0000313" key="5">
    <source>
        <dbReference type="EMBL" id="KAJ4155955.1"/>
    </source>
</evidence>
<dbReference type="Gene3D" id="1.20.1250.20">
    <property type="entry name" value="MFS general substrate transporter like domains"/>
    <property type="match status" value="2"/>
</dbReference>
<comment type="subcellular location">
    <subcellularLocation>
        <location evidence="1">Membrane</location>
        <topology evidence="1">Multi-pass membrane protein</topology>
    </subcellularLocation>
</comment>
<dbReference type="GO" id="GO:0022857">
    <property type="term" value="F:transmembrane transporter activity"/>
    <property type="evidence" value="ECO:0007669"/>
    <property type="project" value="InterPro"/>
</dbReference>
<comment type="similarity">
    <text evidence="2">Belongs to the major facilitator superfamily. Monocarboxylate porter (TC 2.A.1.13) family.</text>
</comment>